<comment type="caution">
    <text evidence="1">The sequence shown here is derived from an EMBL/GenBank/DDBJ whole genome shotgun (WGS) entry which is preliminary data.</text>
</comment>
<dbReference type="HOGENOM" id="CLU_727612_0_0_1"/>
<dbReference type="Proteomes" id="UP000018001">
    <property type="component" value="Unassembled WGS sequence"/>
</dbReference>
<sequence>MAPVSTRWSNINLLCVNILPQKTIGSTIRSGSHVASVVARPLGSRSTIPLSTTKLGCDRALDDFRHGPSVKKIWPLFSLSPSTAVSRNGAMETRAASTPSRLARYVWYLRVFGRSDAHRARKTLRPNGLRRGRSPSALPFYAADLGSPPSRGKGVESSDSPLSWLWEEGRLQPPARGGRVVFVLGSIPVLEALQEIMPHRSGWAAQASAIVSHYSRLSNHGSQVICSRSGLSRLTDNKLARLVGASGDPAEKSRECCHRESTAGDPIHGTDLMLPGSTEPVGEAAQELVGSLSTPAARQVSSILLPVFVRSIILIIPACDASIAGSPALSPQLFNRQRSTQRLVEDPDTKVLGAPAILLLALECSAEEPQLSTDILPRHF</sequence>
<evidence type="ECO:0000313" key="1">
    <source>
        <dbReference type="EMBL" id="GAD94303.1"/>
    </source>
</evidence>
<dbReference type="InParanoid" id="V5FQL5"/>
<dbReference type="EMBL" id="BAUL01000086">
    <property type="protein sequence ID" value="GAD94303.1"/>
    <property type="molecule type" value="Genomic_DNA"/>
</dbReference>
<proteinExistence type="predicted"/>
<evidence type="ECO:0000313" key="2">
    <source>
        <dbReference type="Proteomes" id="UP000018001"/>
    </source>
</evidence>
<dbReference type="AlphaFoldDB" id="V5FQL5"/>
<organism evidence="1 2">
    <name type="scientific">Byssochlamys spectabilis (strain No. 5 / NBRC 109023)</name>
    <name type="common">Paecilomyces variotii</name>
    <dbReference type="NCBI Taxonomy" id="1356009"/>
    <lineage>
        <taxon>Eukaryota</taxon>
        <taxon>Fungi</taxon>
        <taxon>Dikarya</taxon>
        <taxon>Ascomycota</taxon>
        <taxon>Pezizomycotina</taxon>
        <taxon>Eurotiomycetes</taxon>
        <taxon>Eurotiomycetidae</taxon>
        <taxon>Eurotiales</taxon>
        <taxon>Thermoascaceae</taxon>
        <taxon>Paecilomyces</taxon>
    </lineage>
</organism>
<accession>V5FQL5</accession>
<keyword evidence="2" id="KW-1185">Reference proteome</keyword>
<protein>
    <submittedName>
        <fullName evidence="1">Uncharacterized protein</fullName>
    </submittedName>
</protein>
<gene>
    <name evidence="1" type="ORF">PVAR5_2927</name>
</gene>
<name>V5FQL5_BYSSN</name>
<reference evidence="2" key="1">
    <citation type="journal article" date="2014" name="Genome Announc.">
        <title>Draft genome sequence of the formaldehyde-resistant fungus Byssochlamys spectabilis No. 5 (anamorph Paecilomyces variotii No. 5) (NBRC109023).</title>
        <authorList>
            <person name="Oka T."/>
            <person name="Ekino K."/>
            <person name="Fukuda K."/>
            <person name="Nomura Y."/>
        </authorList>
    </citation>
    <scope>NUCLEOTIDE SEQUENCE [LARGE SCALE GENOMIC DNA]</scope>
    <source>
        <strain evidence="2">No. 5 / NBRC 109023</strain>
    </source>
</reference>